<comment type="similarity">
    <text evidence="1">Belongs to the CWC26 family.</text>
</comment>
<evidence type="ECO:0000256" key="3">
    <source>
        <dbReference type="SAM" id="MobiDB-lite"/>
    </source>
</evidence>
<organism evidence="4 5">
    <name type="scientific">Leptidea sinapis</name>
    <dbReference type="NCBI Taxonomy" id="189913"/>
    <lineage>
        <taxon>Eukaryota</taxon>
        <taxon>Metazoa</taxon>
        <taxon>Ecdysozoa</taxon>
        <taxon>Arthropoda</taxon>
        <taxon>Hexapoda</taxon>
        <taxon>Insecta</taxon>
        <taxon>Pterygota</taxon>
        <taxon>Neoptera</taxon>
        <taxon>Endopterygota</taxon>
        <taxon>Lepidoptera</taxon>
        <taxon>Glossata</taxon>
        <taxon>Ditrysia</taxon>
        <taxon>Papilionoidea</taxon>
        <taxon>Pieridae</taxon>
        <taxon>Dismorphiinae</taxon>
        <taxon>Leptidea</taxon>
    </lineage>
</organism>
<dbReference type="GO" id="GO:0003723">
    <property type="term" value="F:RNA binding"/>
    <property type="evidence" value="ECO:0007669"/>
    <property type="project" value="TreeGrafter"/>
</dbReference>
<dbReference type="OrthoDB" id="6022at2759"/>
<feature type="compositionally biased region" description="Basic and acidic residues" evidence="3">
    <location>
        <begin position="192"/>
        <end position="214"/>
    </location>
</feature>
<reference evidence="4 5" key="1">
    <citation type="submission" date="2017-07" db="EMBL/GenBank/DDBJ databases">
        <authorList>
            <person name="Talla V."/>
            <person name="Backstrom N."/>
        </authorList>
    </citation>
    <scope>NUCLEOTIDE SEQUENCE [LARGE SCALE GENOMIC DNA]</scope>
</reference>
<feature type="compositionally biased region" description="Basic and acidic residues" evidence="3">
    <location>
        <begin position="161"/>
        <end position="179"/>
    </location>
</feature>
<evidence type="ECO:0000313" key="5">
    <source>
        <dbReference type="Proteomes" id="UP000324832"/>
    </source>
</evidence>
<dbReference type="GO" id="GO:0005684">
    <property type="term" value="C:U2-type spliceosomal complex"/>
    <property type="evidence" value="ECO:0007669"/>
    <property type="project" value="TreeGrafter"/>
</dbReference>
<accession>A0A5E4QIA4</accession>
<feature type="compositionally biased region" description="Basic and acidic residues" evidence="3">
    <location>
        <begin position="488"/>
        <end position="507"/>
    </location>
</feature>
<keyword evidence="5" id="KW-1185">Reference proteome</keyword>
<dbReference type="EMBL" id="FZQP02002890">
    <property type="protein sequence ID" value="VVC96767.1"/>
    <property type="molecule type" value="Genomic_DNA"/>
</dbReference>
<feature type="compositionally biased region" description="Polar residues" evidence="3">
    <location>
        <begin position="410"/>
        <end position="425"/>
    </location>
</feature>
<feature type="region of interest" description="Disordered" evidence="3">
    <location>
        <begin position="614"/>
        <end position="634"/>
    </location>
</feature>
<dbReference type="InterPro" id="IPR051112">
    <property type="entry name" value="CWC26_splicing_factor"/>
</dbReference>
<evidence type="ECO:0000313" key="4">
    <source>
        <dbReference type="EMBL" id="VVC96767.1"/>
    </source>
</evidence>
<sequence length="634" mass="73709">MAAKVDQKAYLLKYLNGPPVKKKKKKKVVKGKGFKIIDDDIDLSKLQTLEVDELDVYGEGEDAPQVVGIIDERPDDVKKAEQFKTSTKWKIISQDDGVNTKLQIEEIKKDIKEVEEDNELLFGKMYSDSEDEEKSAKANNDSDSDLNPPRKGNASQSTKASKVERNKVQSQRKEKKENSDSDLSPPRSSSKRHNEIKRDLDPPRRGAENKSERKVSRKSRWDTNASEQSNEQTSGRQRTQGKTFPESRALYQRLSDSDESPPRKTHKKSRRDSSSDTSLQRRKNEAPKKSKSKKYNRNRASGNHRNGSDSDLSPPRKDKSKHIENPYKSSSMMKERKREKRKNDSDSDQSPPRRSRTDRKPDGKDRKRYKHKSSSDSDLSPPRKDKTKRIHSPTSNRNTSNNDRKREKYNNASDSGSPRRTNISDSPPPSNKKMAKTLEGKLAGLQNAVQLREENEAYRRREAEAYGRMTDDVSGRNAQVVSRKKKRETSEERKKQHEKQERQKILDEKYSKWSRGLKQIEAHEERIQDFKHEAAKPLARYKDDRDLEDKLKDVERDGDPMLKYIRERKIERGELGPQKPMYKGDFPPNRFNLRPGYRWDGFDRSNGYEKKYFENQSKKRAQAEEAYKWSTEDL</sequence>
<feature type="compositionally biased region" description="Basic and acidic residues" evidence="3">
    <location>
        <begin position="333"/>
        <end position="345"/>
    </location>
</feature>
<dbReference type="GO" id="GO:0070274">
    <property type="term" value="C:RES complex"/>
    <property type="evidence" value="ECO:0007669"/>
    <property type="project" value="TreeGrafter"/>
</dbReference>
<proteinExistence type="inferred from homology"/>
<feature type="compositionally biased region" description="Polar residues" evidence="3">
    <location>
        <begin position="222"/>
        <end position="242"/>
    </location>
</feature>
<gene>
    <name evidence="4" type="ORF">LSINAPIS_LOCUS8194</name>
</gene>
<feature type="compositionally biased region" description="Polar residues" evidence="3">
    <location>
        <begin position="298"/>
        <end position="311"/>
    </location>
</feature>
<name>A0A5E4QIA4_9NEOP</name>
<dbReference type="GO" id="GO:0000398">
    <property type="term" value="P:mRNA splicing, via spliceosome"/>
    <property type="evidence" value="ECO:0007669"/>
    <property type="project" value="TreeGrafter"/>
</dbReference>
<dbReference type="PANTHER" id="PTHR31809:SF0">
    <property type="entry name" value="BUD13 HOMOLOG"/>
    <property type="match status" value="1"/>
</dbReference>
<feature type="compositionally biased region" description="Basic and acidic residues" evidence="3">
    <location>
        <begin position="451"/>
        <end position="474"/>
    </location>
</feature>
<protein>
    <recommendedName>
        <fullName evidence="2">BUD13 homolog</fullName>
    </recommendedName>
</protein>
<dbReference type="Proteomes" id="UP000324832">
    <property type="component" value="Unassembled WGS sequence"/>
</dbReference>
<feature type="region of interest" description="Disordered" evidence="3">
    <location>
        <begin position="122"/>
        <end position="507"/>
    </location>
</feature>
<feature type="compositionally biased region" description="Polar residues" evidence="3">
    <location>
        <begin position="392"/>
        <end position="401"/>
    </location>
</feature>
<dbReference type="AlphaFoldDB" id="A0A5E4QIA4"/>
<feature type="compositionally biased region" description="Basic and acidic residues" evidence="3">
    <location>
        <begin position="314"/>
        <end position="325"/>
    </location>
</feature>
<evidence type="ECO:0000256" key="2">
    <source>
        <dbReference type="ARBA" id="ARBA00014454"/>
    </source>
</evidence>
<dbReference type="Pfam" id="PF09736">
    <property type="entry name" value="Bud13"/>
    <property type="match status" value="1"/>
</dbReference>
<evidence type="ECO:0000256" key="1">
    <source>
        <dbReference type="ARBA" id="ARBA00011069"/>
    </source>
</evidence>
<dbReference type="InterPro" id="IPR018609">
    <property type="entry name" value="Bud13"/>
</dbReference>
<dbReference type="PANTHER" id="PTHR31809">
    <property type="entry name" value="BUD13 HOMOLOG"/>
    <property type="match status" value="1"/>
</dbReference>